<dbReference type="EMBL" id="GBRH01207656">
    <property type="protein sequence ID" value="JAD90239.1"/>
    <property type="molecule type" value="Transcribed_RNA"/>
</dbReference>
<accession>A0A0A9DNU7</accession>
<dbReference type="AlphaFoldDB" id="A0A0A9DNU7"/>
<proteinExistence type="predicted"/>
<organism evidence="1">
    <name type="scientific">Arundo donax</name>
    <name type="common">Giant reed</name>
    <name type="synonym">Donax arundinaceus</name>
    <dbReference type="NCBI Taxonomy" id="35708"/>
    <lineage>
        <taxon>Eukaryota</taxon>
        <taxon>Viridiplantae</taxon>
        <taxon>Streptophyta</taxon>
        <taxon>Embryophyta</taxon>
        <taxon>Tracheophyta</taxon>
        <taxon>Spermatophyta</taxon>
        <taxon>Magnoliopsida</taxon>
        <taxon>Liliopsida</taxon>
        <taxon>Poales</taxon>
        <taxon>Poaceae</taxon>
        <taxon>PACMAD clade</taxon>
        <taxon>Arundinoideae</taxon>
        <taxon>Arundineae</taxon>
        <taxon>Arundo</taxon>
    </lineage>
</organism>
<protein>
    <submittedName>
        <fullName evidence="1">Uncharacterized protein</fullName>
    </submittedName>
</protein>
<name>A0A0A9DNU7_ARUDO</name>
<sequence length="97" mass="11267">MKKEAVLSLVTVPLETVELLRPQYPFCLVSYVLPDMLCSFCTLDCLLEGAVHCHVHSFHTLILIPLFSDSMLLDSMLKLCFFRPRKQKRMQEILRPQ</sequence>
<reference evidence="1" key="1">
    <citation type="submission" date="2014-09" db="EMBL/GenBank/DDBJ databases">
        <authorList>
            <person name="Magalhaes I.L.F."/>
            <person name="Oliveira U."/>
            <person name="Santos F.R."/>
            <person name="Vidigal T.H.D.A."/>
            <person name="Brescovit A.D."/>
            <person name="Santos A.J."/>
        </authorList>
    </citation>
    <scope>NUCLEOTIDE SEQUENCE</scope>
    <source>
        <tissue evidence="1">Shoot tissue taken approximately 20 cm above the soil surface</tissue>
    </source>
</reference>
<evidence type="ECO:0000313" key="1">
    <source>
        <dbReference type="EMBL" id="JAD90239.1"/>
    </source>
</evidence>
<reference evidence="1" key="2">
    <citation type="journal article" date="2015" name="Data Brief">
        <title>Shoot transcriptome of the giant reed, Arundo donax.</title>
        <authorList>
            <person name="Barrero R.A."/>
            <person name="Guerrero F.D."/>
            <person name="Moolhuijzen P."/>
            <person name="Goolsby J.A."/>
            <person name="Tidwell J."/>
            <person name="Bellgard S.E."/>
            <person name="Bellgard M.I."/>
        </authorList>
    </citation>
    <scope>NUCLEOTIDE SEQUENCE</scope>
    <source>
        <tissue evidence="1">Shoot tissue taken approximately 20 cm above the soil surface</tissue>
    </source>
</reference>